<reference evidence="1 2" key="1">
    <citation type="journal article" date="2022" name="bioRxiv">
        <title>The genome of the oomycete Peronosclerospora sorghi, a cosmopolitan pathogen of maize and sorghum, is inflated with dispersed pseudogenes.</title>
        <authorList>
            <person name="Fletcher K."/>
            <person name="Martin F."/>
            <person name="Isakeit T."/>
            <person name="Cavanaugh K."/>
            <person name="Magill C."/>
            <person name="Michelmore R."/>
        </authorList>
    </citation>
    <scope>NUCLEOTIDE SEQUENCE [LARGE SCALE GENOMIC DNA]</scope>
    <source>
        <strain evidence="1">P6</strain>
    </source>
</reference>
<sequence>MTHFLRQEIALFQRTMYKNHSQHRRVFFFKHLQHVKRYLRDFQVEHLVAPFTETTSLLKQLELKSEQHHISWKLLASDLNVHTDEVLRKLRSVATTAAEVIRVAQKAYKSGYKDGTCLEAVTNVVTDVCLIVQFTMTYFMPFVLTMNSILARLTVLFKAVLVRAIELHRGITLLYLNEVTKSNPLRAKVTAVQLCGYQISNDVLQLANS</sequence>
<accession>A0ACC0WMS3</accession>
<evidence type="ECO:0000313" key="1">
    <source>
        <dbReference type="EMBL" id="KAI9919203.1"/>
    </source>
</evidence>
<protein>
    <submittedName>
        <fullName evidence="1">Uncharacterized protein</fullName>
    </submittedName>
</protein>
<comment type="caution">
    <text evidence="1">The sequence shown here is derived from an EMBL/GenBank/DDBJ whole genome shotgun (WGS) entry which is preliminary data.</text>
</comment>
<dbReference type="EMBL" id="CM047591">
    <property type="protein sequence ID" value="KAI9919203.1"/>
    <property type="molecule type" value="Genomic_DNA"/>
</dbReference>
<proteinExistence type="predicted"/>
<keyword evidence="2" id="KW-1185">Reference proteome</keyword>
<dbReference type="Proteomes" id="UP001163321">
    <property type="component" value="Chromosome 12"/>
</dbReference>
<name>A0ACC0WMS3_9STRA</name>
<organism evidence="1 2">
    <name type="scientific">Peronosclerospora sorghi</name>
    <dbReference type="NCBI Taxonomy" id="230839"/>
    <lineage>
        <taxon>Eukaryota</taxon>
        <taxon>Sar</taxon>
        <taxon>Stramenopiles</taxon>
        <taxon>Oomycota</taxon>
        <taxon>Peronosporomycetes</taxon>
        <taxon>Peronosporales</taxon>
        <taxon>Peronosporaceae</taxon>
        <taxon>Peronosclerospora</taxon>
    </lineage>
</organism>
<evidence type="ECO:0000313" key="2">
    <source>
        <dbReference type="Proteomes" id="UP001163321"/>
    </source>
</evidence>
<gene>
    <name evidence="1" type="ORF">PsorP6_011455</name>
</gene>